<feature type="region of interest" description="Disordered" evidence="2">
    <location>
        <begin position="1"/>
        <end position="26"/>
    </location>
</feature>
<feature type="region of interest" description="Disordered" evidence="2">
    <location>
        <begin position="204"/>
        <end position="247"/>
    </location>
</feature>
<protein>
    <recommendedName>
        <fullName evidence="5">Replication termination factor 2</fullName>
    </recommendedName>
</protein>
<name>A0AAW0G9J5_9APHY</name>
<comment type="caution">
    <text evidence="3">The sequence shown here is derived from an EMBL/GenBank/DDBJ whole genome shotgun (WGS) entry which is preliminary data.</text>
</comment>
<dbReference type="Proteomes" id="UP001385951">
    <property type="component" value="Unassembled WGS sequence"/>
</dbReference>
<proteinExistence type="inferred from homology"/>
<accession>A0AAW0G9J5</accession>
<feature type="compositionally biased region" description="Basic and acidic residues" evidence="2">
    <location>
        <begin position="155"/>
        <end position="168"/>
    </location>
</feature>
<dbReference type="CDD" id="cd16653">
    <property type="entry name" value="RING-like_Rtf2"/>
    <property type="match status" value="1"/>
</dbReference>
<sequence>MGNDGGSIPDRRDLVRNKPKAEQADKANQTRARWFFCALSKAKLQEPVVACALGRLYNKDAMIEFLLDRTAFGDGEIICGHIRSLKDVKTLKLTTNSIKAPSSSDSNVEVAPFVCPLNFKEMNGVQPFVFIWTCGCVFSQAGLKAVSRSPPPQEGDSKSANKGEDGGKQLDMCPQCGAKYEKAEDIVLLNPASEDEEKMRLAMERKRAIEPVKTKGKKRKNGATAPEGEPPSKKKSAAISAAPSLNPSIAATSRAVANTLAEEEVKRKANMSSAVKSLYGPKDGVKKKETFMTMGTFTRYA</sequence>
<dbReference type="InterPro" id="IPR006735">
    <property type="entry name" value="Rtf2"/>
</dbReference>
<dbReference type="PANTHER" id="PTHR12775:SF0">
    <property type="entry name" value="REPLICATION TERMINATION FACTOR 2"/>
    <property type="match status" value="1"/>
</dbReference>
<comment type="similarity">
    <text evidence="1">Belongs to the rtf2 family.</text>
</comment>
<dbReference type="Pfam" id="PF04641">
    <property type="entry name" value="Rtf2"/>
    <property type="match status" value="1"/>
</dbReference>
<dbReference type="AlphaFoldDB" id="A0AAW0G9J5"/>
<dbReference type="EMBL" id="JASBNA010000011">
    <property type="protein sequence ID" value="KAK7688039.1"/>
    <property type="molecule type" value="Genomic_DNA"/>
</dbReference>
<feature type="region of interest" description="Disordered" evidence="2">
    <location>
        <begin position="146"/>
        <end position="168"/>
    </location>
</feature>
<evidence type="ECO:0000256" key="1">
    <source>
        <dbReference type="ARBA" id="ARBA00009885"/>
    </source>
</evidence>
<organism evidence="3 4">
    <name type="scientific">Cerrena zonata</name>
    <dbReference type="NCBI Taxonomy" id="2478898"/>
    <lineage>
        <taxon>Eukaryota</taxon>
        <taxon>Fungi</taxon>
        <taxon>Dikarya</taxon>
        <taxon>Basidiomycota</taxon>
        <taxon>Agaricomycotina</taxon>
        <taxon>Agaricomycetes</taxon>
        <taxon>Polyporales</taxon>
        <taxon>Cerrenaceae</taxon>
        <taxon>Cerrena</taxon>
    </lineage>
</organism>
<keyword evidence="4" id="KW-1185">Reference proteome</keyword>
<gene>
    <name evidence="3" type="ORF">QCA50_008409</name>
</gene>
<evidence type="ECO:0000313" key="4">
    <source>
        <dbReference type="Proteomes" id="UP001385951"/>
    </source>
</evidence>
<evidence type="ECO:0000313" key="3">
    <source>
        <dbReference type="EMBL" id="KAK7688039.1"/>
    </source>
</evidence>
<dbReference type="InterPro" id="IPR027799">
    <property type="entry name" value="Rtf2_RING-finger"/>
</dbReference>
<dbReference type="GO" id="GO:0006274">
    <property type="term" value="P:DNA replication termination"/>
    <property type="evidence" value="ECO:0007669"/>
    <property type="project" value="TreeGrafter"/>
</dbReference>
<reference evidence="3 4" key="1">
    <citation type="submission" date="2022-09" db="EMBL/GenBank/DDBJ databases">
        <authorList>
            <person name="Palmer J.M."/>
        </authorList>
    </citation>
    <scope>NUCLEOTIDE SEQUENCE [LARGE SCALE GENOMIC DNA]</scope>
    <source>
        <strain evidence="3 4">DSM 7382</strain>
    </source>
</reference>
<evidence type="ECO:0008006" key="5">
    <source>
        <dbReference type="Google" id="ProtNLM"/>
    </source>
</evidence>
<dbReference type="PANTHER" id="PTHR12775">
    <property type="entry name" value="PROTEIN C20ORF43 HOMOLOG"/>
    <property type="match status" value="1"/>
</dbReference>
<evidence type="ECO:0000256" key="2">
    <source>
        <dbReference type="SAM" id="MobiDB-lite"/>
    </source>
</evidence>
<feature type="compositionally biased region" description="Basic and acidic residues" evidence="2">
    <location>
        <begin position="9"/>
        <end position="25"/>
    </location>
</feature>
<dbReference type="GO" id="GO:0005634">
    <property type="term" value="C:nucleus"/>
    <property type="evidence" value="ECO:0007669"/>
    <property type="project" value="TreeGrafter"/>
</dbReference>
<feature type="compositionally biased region" description="Basic and acidic residues" evidence="2">
    <location>
        <begin position="204"/>
        <end position="213"/>
    </location>
</feature>